<accession>A0AA88M4V9</accession>
<proteinExistence type="predicted"/>
<dbReference type="Gene3D" id="3.30.450.380">
    <property type="match status" value="1"/>
</dbReference>
<evidence type="ECO:0000256" key="2">
    <source>
        <dbReference type="SAM" id="MobiDB-lite"/>
    </source>
</evidence>
<keyword evidence="3" id="KW-0812">Transmembrane</keyword>
<sequence>MLQGITSGKKGSRRNSNSGGLYPRTKDPNSMRVSWIVFTLSILASMAALMIVMSQDQGQNVVNDLEASLVKLNSELEKKKTENDACQAEKKTKSEELAAKENEKIKTEATLKLESDTWNSEINKLQAELTTYTPICDYVKRPNVSEIMWQPNHSCDEGKELITSQ</sequence>
<reference evidence="4" key="1">
    <citation type="submission" date="2023-07" db="EMBL/GenBank/DDBJ databases">
        <title>Chromosome-level Genome Assembly of Striped Snakehead (Channa striata).</title>
        <authorList>
            <person name="Liu H."/>
        </authorList>
    </citation>
    <scope>NUCLEOTIDE SEQUENCE</scope>
    <source>
        <strain evidence="4">Gz</strain>
        <tissue evidence="4">Muscle</tissue>
    </source>
</reference>
<dbReference type="AlphaFoldDB" id="A0AA88M4V9"/>
<keyword evidence="5" id="KW-1185">Reference proteome</keyword>
<feature type="region of interest" description="Disordered" evidence="2">
    <location>
        <begin position="1"/>
        <end position="25"/>
    </location>
</feature>
<evidence type="ECO:0000313" key="4">
    <source>
        <dbReference type="EMBL" id="KAK2830489.1"/>
    </source>
</evidence>
<keyword evidence="3" id="KW-0472">Membrane</keyword>
<keyword evidence="1" id="KW-0175">Coiled coil</keyword>
<name>A0AA88M4V9_CHASR</name>
<organism evidence="4 5">
    <name type="scientific">Channa striata</name>
    <name type="common">Snakehead murrel</name>
    <name type="synonym">Ophicephalus striatus</name>
    <dbReference type="NCBI Taxonomy" id="64152"/>
    <lineage>
        <taxon>Eukaryota</taxon>
        <taxon>Metazoa</taxon>
        <taxon>Chordata</taxon>
        <taxon>Craniata</taxon>
        <taxon>Vertebrata</taxon>
        <taxon>Euteleostomi</taxon>
        <taxon>Actinopterygii</taxon>
        <taxon>Neopterygii</taxon>
        <taxon>Teleostei</taxon>
        <taxon>Neoteleostei</taxon>
        <taxon>Acanthomorphata</taxon>
        <taxon>Anabantaria</taxon>
        <taxon>Anabantiformes</taxon>
        <taxon>Channoidei</taxon>
        <taxon>Channidae</taxon>
        <taxon>Channa</taxon>
    </lineage>
</organism>
<protein>
    <submittedName>
        <fullName evidence="4">Uncharacterized protein</fullName>
    </submittedName>
</protein>
<evidence type="ECO:0000256" key="3">
    <source>
        <dbReference type="SAM" id="Phobius"/>
    </source>
</evidence>
<evidence type="ECO:0000256" key="1">
    <source>
        <dbReference type="SAM" id="Coils"/>
    </source>
</evidence>
<evidence type="ECO:0000313" key="5">
    <source>
        <dbReference type="Proteomes" id="UP001187415"/>
    </source>
</evidence>
<keyword evidence="3" id="KW-1133">Transmembrane helix</keyword>
<dbReference type="Proteomes" id="UP001187415">
    <property type="component" value="Unassembled WGS sequence"/>
</dbReference>
<feature type="transmembrane region" description="Helical" evidence="3">
    <location>
        <begin position="33"/>
        <end position="53"/>
    </location>
</feature>
<gene>
    <name evidence="4" type="ORF">Q5P01_018420</name>
</gene>
<comment type="caution">
    <text evidence="4">The sequence shown here is derived from an EMBL/GenBank/DDBJ whole genome shotgun (WGS) entry which is preliminary data.</text>
</comment>
<feature type="coiled-coil region" evidence="1">
    <location>
        <begin position="62"/>
        <end position="103"/>
    </location>
</feature>
<dbReference type="EMBL" id="JAUPFM010000014">
    <property type="protein sequence ID" value="KAK2830489.1"/>
    <property type="molecule type" value="Genomic_DNA"/>
</dbReference>